<dbReference type="InterPro" id="IPR001264">
    <property type="entry name" value="Glyco_trans_51"/>
</dbReference>
<dbReference type="InterPro" id="IPR001460">
    <property type="entry name" value="PCN-bd_Tpept"/>
</dbReference>
<dbReference type="AlphaFoldDB" id="A0AAV4ZUP6"/>
<evidence type="ECO:0000256" key="15">
    <source>
        <dbReference type="ARBA" id="ARBA00022960"/>
    </source>
</evidence>
<keyword evidence="15" id="KW-0133">Cell shape</keyword>
<keyword evidence="17" id="KW-0573">Peptidoglycan synthesis</keyword>
<comment type="pathway">
    <text evidence="2">Cell wall biogenesis; peptidoglycan biosynthesis.</text>
</comment>
<evidence type="ECO:0000256" key="11">
    <source>
        <dbReference type="ARBA" id="ARBA00022676"/>
    </source>
</evidence>
<keyword evidence="8" id="KW-0997">Cell inner membrane</keyword>
<comment type="catalytic activity">
    <reaction evidence="23">
        <text>Preferential cleavage: (Ac)2-L-Lys-D-Ala-|-D-Ala. Also transpeptidation of peptidyl-alanyl moieties that are N-acyl substituents of D-alanine.</text>
        <dbReference type="EC" id="3.4.16.4"/>
    </reaction>
</comment>
<dbReference type="Gene3D" id="1.10.3810.10">
    <property type="entry name" value="Biosynthetic peptidoglycan transglycosylase-like"/>
    <property type="match status" value="1"/>
</dbReference>
<dbReference type="InterPro" id="IPR023346">
    <property type="entry name" value="Lysozyme-like_dom_sf"/>
</dbReference>
<evidence type="ECO:0000256" key="7">
    <source>
        <dbReference type="ARBA" id="ARBA00022475"/>
    </source>
</evidence>
<dbReference type="Gene3D" id="3.40.710.10">
    <property type="entry name" value="DD-peptidase/beta-lactamase superfamily"/>
    <property type="match status" value="2"/>
</dbReference>
<dbReference type="PANTHER" id="PTHR32282:SF27">
    <property type="entry name" value="PENICILLIN-BINDING PROTEIN 1A"/>
    <property type="match status" value="1"/>
</dbReference>
<keyword evidence="13" id="KW-0812">Transmembrane</keyword>
<proteinExistence type="inferred from homology"/>
<evidence type="ECO:0000313" key="31">
    <source>
        <dbReference type="EMBL" id="GJD91604.1"/>
    </source>
</evidence>
<evidence type="ECO:0000256" key="12">
    <source>
        <dbReference type="ARBA" id="ARBA00022679"/>
    </source>
</evidence>
<evidence type="ECO:0000256" key="18">
    <source>
        <dbReference type="ARBA" id="ARBA00022989"/>
    </source>
</evidence>
<keyword evidence="12" id="KW-0808">Transferase</keyword>
<evidence type="ECO:0000256" key="19">
    <source>
        <dbReference type="ARBA" id="ARBA00023136"/>
    </source>
</evidence>
<evidence type="ECO:0000256" key="24">
    <source>
        <dbReference type="ARBA" id="ARBA00044770"/>
    </source>
</evidence>
<keyword evidence="10" id="KW-0645">Protease</keyword>
<dbReference type="GO" id="GO:0009002">
    <property type="term" value="F:serine-type D-Ala-D-Ala carboxypeptidase activity"/>
    <property type="evidence" value="ECO:0007669"/>
    <property type="project" value="UniProtKB-EC"/>
</dbReference>
<dbReference type="PANTHER" id="PTHR32282">
    <property type="entry name" value="BINDING PROTEIN TRANSPEPTIDASE, PUTATIVE-RELATED"/>
    <property type="match status" value="1"/>
</dbReference>
<dbReference type="Pfam" id="PF17092">
    <property type="entry name" value="PCB_OB"/>
    <property type="match status" value="1"/>
</dbReference>
<accession>A0AAV4ZUP6</accession>
<organism evidence="31 32">
    <name type="scientific">Methylobacterium hispanicum</name>
    <dbReference type="NCBI Taxonomy" id="270350"/>
    <lineage>
        <taxon>Bacteria</taxon>
        <taxon>Pseudomonadati</taxon>
        <taxon>Pseudomonadota</taxon>
        <taxon>Alphaproteobacteria</taxon>
        <taxon>Hyphomicrobiales</taxon>
        <taxon>Methylobacteriaceae</taxon>
        <taxon>Methylobacterium</taxon>
    </lineage>
</organism>
<dbReference type="EMBL" id="BPQO01000029">
    <property type="protein sequence ID" value="GJD91604.1"/>
    <property type="molecule type" value="Genomic_DNA"/>
</dbReference>
<keyword evidence="9" id="KW-0121">Carboxypeptidase</keyword>
<evidence type="ECO:0000256" key="22">
    <source>
        <dbReference type="ARBA" id="ARBA00023316"/>
    </source>
</evidence>
<evidence type="ECO:0000256" key="9">
    <source>
        <dbReference type="ARBA" id="ARBA00022645"/>
    </source>
</evidence>
<evidence type="ECO:0000313" key="32">
    <source>
        <dbReference type="Proteomes" id="UP001055247"/>
    </source>
</evidence>
<keyword evidence="20" id="KW-0046">Antibiotic resistance</keyword>
<dbReference type="EC" id="2.4.99.28" evidence="24"/>
<dbReference type="GO" id="GO:0071555">
    <property type="term" value="P:cell wall organization"/>
    <property type="evidence" value="ECO:0007669"/>
    <property type="project" value="UniProtKB-KW"/>
</dbReference>
<evidence type="ECO:0000256" key="23">
    <source>
        <dbReference type="ARBA" id="ARBA00034000"/>
    </source>
</evidence>
<comment type="catalytic activity">
    <reaction evidence="25">
        <text>[GlcNAc-(1-&gt;4)-Mur2Ac(oyl-L-Ala-gamma-D-Glu-L-Lys-D-Ala-D-Ala)](n)-di-trans,octa-cis-undecaprenyl diphosphate + beta-D-GlcNAc-(1-&gt;4)-Mur2Ac(oyl-L-Ala-gamma-D-Glu-L-Lys-D-Ala-D-Ala)-di-trans,octa-cis-undecaprenyl diphosphate = [GlcNAc-(1-&gt;4)-Mur2Ac(oyl-L-Ala-gamma-D-Glu-L-Lys-D-Ala-D-Ala)](n+1)-di-trans,octa-cis-undecaprenyl diphosphate + di-trans,octa-cis-undecaprenyl diphosphate + H(+)</text>
        <dbReference type="Rhea" id="RHEA:23708"/>
        <dbReference type="Rhea" id="RHEA-COMP:9602"/>
        <dbReference type="Rhea" id="RHEA-COMP:9603"/>
        <dbReference type="ChEBI" id="CHEBI:15378"/>
        <dbReference type="ChEBI" id="CHEBI:58405"/>
        <dbReference type="ChEBI" id="CHEBI:60033"/>
        <dbReference type="ChEBI" id="CHEBI:78435"/>
        <dbReference type="EC" id="2.4.99.28"/>
    </reaction>
</comment>
<dbReference type="EC" id="3.4.16.4" evidence="5"/>
<evidence type="ECO:0000256" key="25">
    <source>
        <dbReference type="ARBA" id="ARBA00049902"/>
    </source>
</evidence>
<evidence type="ECO:0000256" key="2">
    <source>
        <dbReference type="ARBA" id="ARBA00004752"/>
    </source>
</evidence>
<comment type="pathway">
    <text evidence="26">Glycan biosynthesis.</text>
</comment>
<dbReference type="InterPro" id="IPR031376">
    <property type="entry name" value="PCB_OB"/>
</dbReference>
<evidence type="ECO:0000259" key="30">
    <source>
        <dbReference type="Pfam" id="PF17092"/>
    </source>
</evidence>
<evidence type="ECO:0000256" key="13">
    <source>
        <dbReference type="ARBA" id="ARBA00022692"/>
    </source>
</evidence>
<evidence type="ECO:0000256" key="16">
    <source>
        <dbReference type="ARBA" id="ARBA00022968"/>
    </source>
</evidence>
<dbReference type="FunFam" id="1.10.3810.10:FF:000003">
    <property type="entry name" value="Penicillin-binding protein 1a"/>
    <property type="match status" value="1"/>
</dbReference>
<dbReference type="GO" id="GO:0005886">
    <property type="term" value="C:plasma membrane"/>
    <property type="evidence" value="ECO:0007669"/>
    <property type="project" value="UniProtKB-SubCell"/>
</dbReference>
<evidence type="ECO:0000256" key="21">
    <source>
        <dbReference type="ARBA" id="ARBA00023268"/>
    </source>
</evidence>
<dbReference type="Pfam" id="PF00905">
    <property type="entry name" value="Transpeptidase"/>
    <property type="match status" value="1"/>
</dbReference>
<keyword evidence="32" id="KW-1185">Reference proteome</keyword>
<dbReference type="InterPro" id="IPR012338">
    <property type="entry name" value="Beta-lactam/transpept-like"/>
</dbReference>
<comment type="caution">
    <text evidence="31">The sequence shown here is derived from an EMBL/GenBank/DDBJ whole genome shotgun (WGS) entry which is preliminary data.</text>
</comment>
<protein>
    <recommendedName>
        <fullName evidence="6">Penicillin-binding protein 1A</fullName>
        <ecNumber evidence="24">2.4.99.28</ecNumber>
        <ecNumber evidence="5">3.4.16.4</ecNumber>
    </recommendedName>
</protein>
<evidence type="ECO:0000256" key="20">
    <source>
        <dbReference type="ARBA" id="ARBA00023251"/>
    </source>
</evidence>
<feature type="region of interest" description="Disordered" evidence="27">
    <location>
        <begin position="697"/>
        <end position="735"/>
    </location>
</feature>
<dbReference type="GO" id="GO:0008360">
    <property type="term" value="P:regulation of cell shape"/>
    <property type="evidence" value="ECO:0007669"/>
    <property type="project" value="UniProtKB-KW"/>
</dbReference>
<keyword evidence="14" id="KW-0378">Hydrolase</keyword>
<feature type="domain" description="Penicillin-binding protein transpeptidase" evidence="28">
    <location>
        <begin position="412"/>
        <end position="687"/>
    </location>
</feature>
<gene>
    <name evidence="31" type="primary">mrcA_1</name>
    <name evidence="31" type="ORF">BHAOGJBA_5152</name>
</gene>
<keyword evidence="22" id="KW-0961">Cell wall biogenesis/degradation</keyword>
<evidence type="ECO:0000259" key="29">
    <source>
        <dbReference type="Pfam" id="PF00912"/>
    </source>
</evidence>
<reference evidence="31" key="2">
    <citation type="submission" date="2021-08" db="EMBL/GenBank/DDBJ databases">
        <authorList>
            <person name="Tani A."/>
            <person name="Ola A."/>
            <person name="Ogura Y."/>
            <person name="Katsura K."/>
            <person name="Hayashi T."/>
        </authorList>
    </citation>
    <scope>NUCLEOTIDE SEQUENCE</scope>
    <source>
        <strain evidence="31">DSM 16372</strain>
    </source>
</reference>
<evidence type="ECO:0000259" key="28">
    <source>
        <dbReference type="Pfam" id="PF00905"/>
    </source>
</evidence>
<dbReference type="GO" id="GO:0046677">
    <property type="term" value="P:response to antibiotic"/>
    <property type="evidence" value="ECO:0007669"/>
    <property type="project" value="UniProtKB-KW"/>
</dbReference>
<dbReference type="GO" id="GO:0008955">
    <property type="term" value="F:peptidoglycan glycosyltransferase activity"/>
    <property type="evidence" value="ECO:0007669"/>
    <property type="project" value="UniProtKB-EC"/>
</dbReference>
<feature type="domain" description="Penicillin-binding protein OB-like" evidence="30">
    <location>
        <begin position="321"/>
        <end position="410"/>
    </location>
</feature>
<dbReference type="GO" id="GO:0008658">
    <property type="term" value="F:penicillin binding"/>
    <property type="evidence" value="ECO:0007669"/>
    <property type="project" value="InterPro"/>
</dbReference>
<dbReference type="SUPFAM" id="SSF56601">
    <property type="entry name" value="beta-lactamase/transpeptidase-like"/>
    <property type="match status" value="1"/>
</dbReference>
<evidence type="ECO:0000256" key="6">
    <source>
        <dbReference type="ARBA" id="ARBA00018638"/>
    </source>
</evidence>
<comment type="similarity">
    <text evidence="4">In the N-terminal section; belongs to the glycosyltransferase 51 family.</text>
</comment>
<dbReference type="InterPro" id="IPR050396">
    <property type="entry name" value="Glycosyltr_51/Transpeptidase"/>
</dbReference>
<keyword evidence="7" id="KW-1003">Cell membrane</keyword>
<dbReference type="RefSeq" id="WP_238231604.1">
    <property type="nucleotide sequence ID" value="NZ_BPQO01000029.1"/>
</dbReference>
<dbReference type="Proteomes" id="UP001055247">
    <property type="component" value="Unassembled WGS sequence"/>
</dbReference>
<evidence type="ECO:0000256" key="1">
    <source>
        <dbReference type="ARBA" id="ARBA00004249"/>
    </source>
</evidence>
<reference evidence="31" key="1">
    <citation type="journal article" date="2016" name="Front. Microbiol.">
        <title>Genome Sequence of the Piezophilic, Mesophilic Sulfate-Reducing Bacterium Desulfovibrio indicus J2T.</title>
        <authorList>
            <person name="Cao J."/>
            <person name="Maignien L."/>
            <person name="Shao Z."/>
            <person name="Alain K."/>
            <person name="Jebbar M."/>
        </authorList>
    </citation>
    <scope>NUCLEOTIDE SEQUENCE</scope>
    <source>
        <strain evidence="31">DSM 16372</strain>
    </source>
</reference>
<dbReference type="InterPro" id="IPR036950">
    <property type="entry name" value="PBP_transglycosylase"/>
</dbReference>
<dbReference type="Pfam" id="PF00912">
    <property type="entry name" value="Transgly"/>
    <property type="match status" value="1"/>
</dbReference>
<keyword evidence="11" id="KW-0328">Glycosyltransferase</keyword>
<evidence type="ECO:0000256" key="17">
    <source>
        <dbReference type="ARBA" id="ARBA00022984"/>
    </source>
</evidence>
<dbReference type="GO" id="GO:0009252">
    <property type="term" value="P:peptidoglycan biosynthetic process"/>
    <property type="evidence" value="ECO:0007669"/>
    <property type="project" value="UniProtKB-KW"/>
</dbReference>
<evidence type="ECO:0000256" key="27">
    <source>
        <dbReference type="SAM" id="MobiDB-lite"/>
    </source>
</evidence>
<evidence type="ECO:0000256" key="3">
    <source>
        <dbReference type="ARBA" id="ARBA00007090"/>
    </source>
</evidence>
<evidence type="ECO:0000256" key="4">
    <source>
        <dbReference type="ARBA" id="ARBA00007739"/>
    </source>
</evidence>
<evidence type="ECO:0000256" key="14">
    <source>
        <dbReference type="ARBA" id="ARBA00022801"/>
    </source>
</evidence>
<evidence type="ECO:0000256" key="8">
    <source>
        <dbReference type="ARBA" id="ARBA00022519"/>
    </source>
</evidence>
<dbReference type="SUPFAM" id="SSF53955">
    <property type="entry name" value="Lysozyme-like"/>
    <property type="match status" value="1"/>
</dbReference>
<comment type="similarity">
    <text evidence="3">In the C-terminal section; belongs to the transpeptidase family.</text>
</comment>
<evidence type="ECO:0000256" key="10">
    <source>
        <dbReference type="ARBA" id="ARBA00022670"/>
    </source>
</evidence>
<feature type="domain" description="Glycosyl transferase family 51" evidence="29">
    <location>
        <begin position="59"/>
        <end position="233"/>
    </location>
</feature>
<keyword evidence="16" id="KW-0735">Signal-anchor</keyword>
<sequence length="735" mass="77641">MRLVRLAAGGLLAGGAAVGLIAAGLALALARQELPSLPDHAPLRTYVPALASEIRAADGSLVARVADENRKFVPVAAIPPIVVAAFLSAEDRNFRRHHGVDVSALARAAAVGIKGGTRRIGGSTITQQVVKNLLVGDERSLRRKIREAIVALRIERDLGKDRILEIYLNEVYLGSGAYGVAAAAESYFGKPLHGLDAGEAALLAGLPKAPTAADPRRHPARARERRDYVLRRMAEDGVIDAAAARAFAARPVAVLRRRPAEEVRYGWFVAAARRSLAERLGPAVVGRGGLDVRTTLDPRLQDAAEEVLRRNLVRLDRQGGWRGPEERLRPPFSASTVPEEPAGAAPWRAGVVLQVGRSARILLRDGRTVELAPEGFAWTGRRTASALLEPGDVVLLDAGPKPSLQQMPEVEGAMTVMDPRSGDVLAVVGGFSRSRSEFDRATQARRQPGSSFKTFVYLAAVSIGYDGSSPVLDVPIAIDQGPGRGWWRPSSESSGAGLGLIPMRRALELSRNMASARILNDVGQNAVESLLRKLGFELPSPMPMSAALGTVETSPLAMAAGYAAIANGGTMVRPRFVASASSSGNRIAPSSDWGGKGARVVDPVDAAIVADELRGVVQRGTARNAFAGFPDPIGGKTGTTNDNKDAWFVAVAPNLVVATWIGRDDARPLPPGASGGHTAAPVVREFLDAVRDRLRPEPFGVPEGATTQLVDPKTGLPSKQGIEVVGRSAAVPSQE</sequence>
<evidence type="ECO:0000256" key="26">
    <source>
        <dbReference type="ARBA" id="ARBA00060592"/>
    </source>
</evidence>
<dbReference type="GO" id="GO:0030288">
    <property type="term" value="C:outer membrane-bounded periplasmic space"/>
    <property type="evidence" value="ECO:0007669"/>
    <property type="project" value="TreeGrafter"/>
</dbReference>
<keyword evidence="21" id="KW-0511">Multifunctional enzyme</keyword>
<comment type="subcellular location">
    <subcellularLocation>
        <location evidence="1">Cell inner membrane</location>
        <topology evidence="1">Single-pass type II membrane protein</topology>
    </subcellularLocation>
</comment>
<keyword evidence="18" id="KW-1133">Transmembrane helix</keyword>
<dbReference type="GO" id="GO:0006508">
    <property type="term" value="P:proteolysis"/>
    <property type="evidence" value="ECO:0007669"/>
    <property type="project" value="UniProtKB-KW"/>
</dbReference>
<evidence type="ECO:0000256" key="5">
    <source>
        <dbReference type="ARBA" id="ARBA00012448"/>
    </source>
</evidence>
<keyword evidence="19" id="KW-0472">Membrane</keyword>
<name>A0AAV4ZUP6_9HYPH</name>